<keyword evidence="2" id="KW-1185">Reference proteome</keyword>
<evidence type="ECO:0008006" key="3">
    <source>
        <dbReference type="Google" id="ProtNLM"/>
    </source>
</evidence>
<dbReference type="InterPro" id="IPR043519">
    <property type="entry name" value="NT_sf"/>
</dbReference>
<reference evidence="1 2" key="1">
    <citation type="submission" date="2016-11" db="EMBL/GenBank/DDBJ databases">
        <title>Paenibacillus species isolates.</title>
        <authorList>
            <person name="Beno S.M."/>
        </authorList>
    </citation>
    <scope>NUCLEOTIDE SEQUENCE [LARGE SCALE GENOMIC DNA]</scope>
    <source>
        <strain evidence="1 2">FSL R5-0378</strain>
    </source>
</reference>
<evidence type="ECO:0000313" key="1">
    <source>
        <dbReference type="EMBL" id="OMF58859.1"/>
    </source>
</evidence>
<dbReference type="AlphaFoldDB" id="A0A1R1F425"/>
<dbReference type="STRING" id="297318.BK138_10365"/>
<accession>A0A1R1F425</accession>
<protein>
    <recommendedName>
        <fullName evidence="3">Amino acid transporter</fullName>
    </recommendedName>
</protein>
<dbReference type="Gene3D" id="3.30.460.40">
    <property type="match status" value="1"/>
</dbReference>
<dbReference type="InterPro" id="IPR019646">
    <property type="entry name" value="Aminoglyc_AdlTrfase"/>
</dbReference>
<dbReference type="Pfam" id="PF10706">
    <property type="entry name" value="Aminoglyc_resit"/>
    <property type="match status" value="1"/>
</dbReference>
<dbReference type="SUPFAM" id="SSF81301">
    <property type="entry name" value="Nucleotidyltransferase"/>
    <property type="match status" value="1"/>
</dbReference>
<gene>
    <name evidence="1" type="ORF">BK138_10365</name>
</gene>
<proteinExistence type="predicted"/>
<name>A0A1R1F425_9BACL</name>
<comment type="caution">
    <text evidence="1">The sequence shown here is derived from an EMBL/GenBank/DDBJ whole genome shotgun (WGS) entry which is preliminary data.</text>
</comment>
<organism evidence="1 2">
    <name type="scientific">Paenibacillus rhizosphaerae</name>
    <dbReference type="NCBI Taxonomy" id="297318"/>
    <lineage>
        <taxon>Bacteria</taxon>
        <taxon>Bacillati</taxon>
        <taxon>Bacillota</taxon>
        <taxon>Bacilli</taxon>
        <taxon>Bacillales</taxon>
        <taxon>Paenibacillaceae</taxon>
        <taxon>Paenibacillus</taxon>
    </lineage>
</organism>
<dbReference type="Proteomes" id="UP000187172">
    <property type="component" value="Unassembled WGS sequence"/>
</dbReference>
<sequence length="201" mass="23755">MRSDIYNWVPISIPEIHDIFSEIPIHWCIAGGWALDLHLGKQTRKHSDVDIAITREQHLLAYQYLNQDWVLYKAEEGKLTLWQDQEYLHTTNDIWVSRSKDAPFVFQLMLLNTEGTTWKYNRNHLITRPVDELFLKTKEEIPYMRPEIQLLYKGGASQVREKDYLDFQTVLPSLSPKEKAWLKSSLNLQYPEGHDWISALK</sequence>
<dbReference type="EMBL" id="MRTP01000001">
    <property type="protein sequence ID" value="OMF58859.1"/>
    <property type="molecule type" value="Genomic_DNA"/>
</dbReference>
<evidence type="ECO:0000313" key="2">
    <source>
        <dbReference type="Proteomes" id="UP000187172"/>
    </source>
</evidence>